<dbReference type="PRINTS" id="PR00499">
    <property type="entry name" value="P67PHOX"/>
</dbReference>
<gene>
    <name evidence="7" type="ORF">GDO78_005589</name>
</gene>
<dbReference type="SUPFAM" id="SSF50044">
    <property type="entry name" value="SH3-domain"/>
    <property type="match status" value="1"/>
</dbReference>
<feature type="domain" description="SH3" evidence="6">
    <location>
        <begin position="483"/>
        <end position="541"/>
    </location>
</feature>
<feature type="region of interest" description="Disordered" evidence="5">
    <location>
        <begin position="216"/>
        <end position="264"/>
    </location>
</feature>
<dbReference type="GO" id="GO:0005886">
    <property type="term" value="C:plasma membrane"/>
    <property type="evidence" value="ECO:0007669"/>
    <property type="project" value="TreeGrafter"/>
</dbReference>
<dbReference type="GO" id="GO:0051015">
    <property type="term" value="F:actin filament binding"/>
    <property type="evidence" value="ECO:0007669"/>
    <property type="project" value="TreeGrafter"/>
</dbReference>
<dbReference type="PROSITE" id="PS51090">
    <property type="entry name" value="CORTACTIN"/>
    <property type="match status" value="6"/>
</dbReference>
<evidence type="ECO:0000256" key="3">
    <source>
        <dbReference type="ARBA" id="ARBA00022737"/>
    </source>
</evidence>
<comment type="caution">
    <text evidence="7">The sequence shown here is derived from an EMBL/GenBank/DDBJ whole genome shotgun (WGS) entry which is preliminary data.</text>
</comment>
<dbReference type="InterPro" id="IPR001452">
    <property type="entry name" value="SH3_domain"/>
</dbReference>
<feature type="region of interest" description="Disordered" evidence="5">
    <location>
        <begin position="1"/>
        <end position="26"/>
    </location>
</feature>
<dbReference type="GO" id="GO:0016477">
    <property type="term" value="P:cell migration"/>
    <property type="evidence" value="ECO:0007669"/>
    <property type="project" value="TreeGrafter"/>
</dbReference>
<dbReference type="AlphaFoldDB" id="A0A8J6KE97"/>
<feature type="compositionally biased region" description="Basic and acidic residues" evidence="5">
    <location>
        <begin position="60"/>
        <end position="75"/>
    </location>
</feature>
<dbReference type="OrthoDB" id="5971719at2759"/>
<dbReference type="EMBL" id="WNTK01000002">
    <property type="protein sequence ID" value="KAG9489727.1"/>
    <property type="molecule type" value="Genomic_DNA"/>
</dbReference>
<dbReference type="PANTHER" id="PTHR10829">
    <property type="entry name" value="CORTACTIN AND DREBRIN"/>
    <property type="match status" value="1"/>
</dbReference>
<dbReference type="InterPro" id="IPR036028">
    <property type="entry name" value="SH3-like_dom_sf"/>
</dbReference>
<dbReference type="GO" id="GO:0030833">
    <property type="term" value="P:regulation of actin filament polymerization"/>
    <property type="evidence" value="ECO:0007669"/>
    <property type="project" value="TreeGrafter"/>
</dbReference>
<evidence type="ECO:0000259" key="6">
    <source>
        <dbReference type="PROSITE" id="PS50002"/>
    </source>
</evidence>
<feature type="compositionally biased region" description="Basic and acidic residues" evidence="5">
    <location>
        <begin position="237"/>
        <end position="256"/>
    </location>
</feature>
<dbReference type="Pfam" id="PF02218">
    <property type="entry name" value="HS1_rep"/>
    <property type="match status" value="6"/>
</dbReference>
<dbReference type="Pfam" id="PF14604">
    <property type="entry name" value="SH3_9"/>
    <property type="match status" value="1"/>
</dbReference>
<dbReference type="GO" id="GO:0030427">
    <property type="term" value="C:site of polarized growth"/>
    <property type="evidence" value="ECO:0007669"/>
    <property type="project" value="TreeGrafter"/>
</dbReference>
<dbReference type="GO" id="GO:0005884">
    <property type="term" value="C:actin filament"/>
    <property type="evidence" value="ECO:0007669"/>
    <property type="project" value="TreeGrafter"/>
</dbReference>
<evidence type="ECO:0000256" key="2">
    <source>
        <dbReference type="ARBA" id="ARBA00022553"/>
    </source>
</evidence>
<evidence type="ECO:0000256" key="4">
    <source>
        <dbReference type="PROSITE-ProRule" id="PRU00192"/>
    </source>
</evidence>
<keyword evidence="1 4" id="KW-0728">SH3 domain</keyword>
<evidence type="ECO:0000256" key="1">
    <source>
        <dbReference type="ARBA" id="ARBA00022443"/>
    </source>
</evidence>
<feature type="compositionally biased region" description="Acidic residues" evidence="5">
    <location>
        <begin position="17"/>
        <end position="26"/>
    </location>
</feature>
<reference evidence="7" key="1">
    <citation type="thesis" date="2020" institute="ProQuest LLC" country="789 East Eisenhower Parkway, Ann Arbor, MI, USA">
        <title>Comparative Genomics and Chromosome Evolution.</title>
        <authorList>
            <person name="Mudd A.B."/>
        </authorList>
    </citation>
    <scope>NUCLEOTIDE SEQUENCE</scope>
    <source>
        <strain evidence="7">HN-11 Male</strain>
        <tissue evidence="7">Kidney and liver</tissue>
    </source>
</reference>
<organism evidence="7 8">
    <name type="scientific">Eleutherodactylus coqui</name>
    <name type="common">Puerto Rican coqui</name>
    <dbReference type="NCBI Taxonomy" id="57060"/>
    <lineage>
        <taxon>Eukaryota</taxon>
        <taxon>Metazoa</taxon>
        <taxon>Chordata</taxon>
        <taxon>Craniata</taxon>
        <taxon>Vertebrata</taxon>
        <taxon>Euteleostomi</taxon>
        <taxon>Amphibia</taxon>
        <taxon>Batrachia</taxon>
        <taxon>Anura</taxon>
        <taxon>Neobatrachia</taxon>
        <taxon>Hyloidea</taxon>
        <taxon>Eleutherodactylidae</taxon>
        <taxon>Eleutherodactylinae</taxon>
        <taxon>Eleutherodactylus</taxon>
        <taxon>Eleutherodactylus</taxon>
    </lineage>
</organism>
<dbReference type="Proteomes" id="UP000770717">
    <property type="component" value="Unassembled WGS sequence"/>
</dbReference>
<accession>A0A8J6KE97</accession>
<dbReference type="Gene3D" id="2.30.30.40">
    <property type="entry name" value="SH3 Domains"/>
    <property type="match status" value="1"/>
</dbReference>
<dbReference type="GO" id="GO:0030864">
    <property type="term" value="C:cortical actin cytoskeleton"/>
    <property type="evidence" value="ECO:0007669"/>
    <property type="project" value="TreeGrafter"/>
</dbReference>
<feature type="region of interest" description="Disordered" evidence="5">
    <location>
        <begin position="60"/>
        <end position="91"/>
    </location>
</feature>
<evidence type="ECO:0000256" key="5">
    <source>
        <dbReference type="SAM" id="MobiDB-lite"/>
    </source>
</evidence>
<proteinExistence type="predicted"/>
<evidence type="ECO:0000313" key="8">
    <source>
        <dbReference type="Proteomes" id="UP000770717"/>
    </source>
</evidence>
<feature type="compositionally biased region" description="Polar residues" evidence="5">
    <location>
        <begin position="355"/>
        <end position="365"/>
    </location>
</feature>
<dbReference type="PROSITE" id="PS50002">
    <property type="entry name" value="SH3"/>
    <property type="match status" value="1"/>
</dbReference>
<feature type="region of interest" description="Disordered" evidence="5">
    <location>
        <begin position="427"/>
        <end position="460"/>
    </location>
</feature>
<dbReference type="InterPro" id="IPR003134">
    <property type="entry name" value="Hs1_Cortactin"/>
</dbReference>
<feature type="region of interest" description="Disordered" evidence="5">
    <location>
        <begin position="324"/>
        <end position="373"/>
    </location>
</feature>
<protein>
    <recommendedName>
        <fullName evidence="6">SH3 domain-containing protein</fullName>
    </recommendedName>
</protein>
<dbReference type="PANTHER" id="PTHR10829:SF5">
    <property type="entry name" value="HEMATOPOIETIC LINEAGE CELL-SPECIFIC PROTEIN"/>
    <property type="match status" value="1"/>
</dbReference>
<keyword evidence="8" id="KW-1185">Reference proteome</keyword>
<dbReference type="PRINTS" id="PR00452">
    <property type="entry name" value="SH3DOMAIN"/>
</dbReference>
<dbReference type="FunFam" id="2.30.30.40:FF:000046">
    <property type="entry name" value="Drebrin-like protein isoform B"/>
    <property type="match status" value="1"/>
</dbReference>
<name>A0A8J6KE97_ELECQ</name>
<keyword evidence="3" id="KW-0677">Repeat</keyword>
<keyword evidence="2" id="KW-0597">Phosphoprotein</keyword>
<sequence length="541" mass="60323">MWKAAVGHKVAVTEASGGDDWETDPDFVNDITEEEQRWGAKTIQGSGRPQHIDIKQLRSNVSKEHDQLKKKEFEQGPKASYGYGGQFGTERDRMDKSALGHDYRAEVGKHSSQTDAAKGFGGKYGVQKERCDKSAVGFDYKAQVEKHASQQDHSKGFGGSFGVQSDRVDKSAVGFDYKAQIEKHSSQQDHSKGFGGSFGVQSDRVDKSAVGFEYKEQLQKHSSQQDHSVGFGGKFGVQKDRQDKSAHTWSHKEQVQLHESQTDYSKGFGGRYGVQTDRVDKCASGFGEIESPSSVYEKTQPLEAMTSGAQNLRSRFENMAKVAEEENRQKAEEEKARRQKIDKMEREAQAKIQPSAHTDQSQKQTVPLPVPIPRVSVSPQIPEQEMSVDEAPPVLPPRHPGMMTATAPTPAETSYQDDTYEDIPVPPLDSEGEYEDIPDPPPRAEVEEAEDYENMDPPIPEQDLLYEELPKEEENEPPKHSGQTGITAIALYDYEGGGDDEISFEPQELITNIEMIDEGWWSGSCRGRRGLFPANYVDIIE</sequence>
<feature type="compositionally biased region" description="Basic and acidic residues" evidence="5">
    <location>
        <begin position="324"/>
        <end position="349"/>
    </location>
</feature>
<evidence type="ECO:0000313" key="7">
    <source>
        <dbReference type="EMBL" id="KAG9489727.1"/>
    </source>
</evidence>
<dbReference type="SMART" id="SM00326">
    <property type="entry name" value="SH3"/>
    <property type="match status" value="1"/>
</dbReference>